<keyword evidence="11" id="KW-1185">Reference proteome</keyword>
<name>A0AAD5PS49_9CRUS</name>
<dbReference type="GO" id="GO:0016051">
    <property type="term" value="P:carbohydrate biosynthetic process"/>
    <property type="evidence" value="ECO:0007669"/>
    <property type="project" value="InterPro"/>
</dbReference>
<keyword evidence="7" id="KW-0472">Membrane</keyword>
<dbReference type="EMBL" id="WJBH02000009">
    <property type="protein sequence ID" value="KAI9553080.1"/>
    <property type="molecule type" value="Genomic_DNA"/>
</dbReference>
<evidence type="ECO:0000256" key="6">
    <source>
        <dbReference type="ARBA" id="ARBA00023034"/>
    </source>
</evidence>
<dbReference type="PANTHER" id="PTHR12137:SF54">
    <property type="entry name" value="CARBOHYDRATE SULFOTRANSFERASE"/>
    <property type="match status" value="1"/>
</dbReference>
<dbReference type="InterPro" id="IPR005331">
    <property type="entry name" value="Sulfotransferase"/>
</dbReference>
<evidence type="ECO:0000256" key="7">
    <source>
        <dbReference type="ARBA" id="ARBA00023136"/>
    </source>
</evidence>
<dbReference type="InterPro" id="IPR018011">
    <property type="entry name" value="Carb_sulfotrans_8-10"/>
</dbReference>
<evidence type="ECO:0000256" key="2">
    <source>
        <dbReference type="ARBA" id="ARBA00006339"/>
    </source>
</evidence>
<evidence type="ECO:0000256" key="4">
    <source>
        <dbReference type="ARBA" id="ARBA00022692"/>
    </source>
</evidence>
<keyword evidence="5" id="KW-1133">Transmembrane helix</keyword>
<dbReference type="Proteomes" id="UP000820818">
    <property type="component" value="Linkage Group LG9"/>
</dbReference>
<keyword evidence="8 9" id="KW-0325">Glycoprotein</keyword>
<evidence type="ECO:0000256" key="3">
    <source>
        <dbReference type="ARBA" id="ARBA00022679"/>
    </source>
</evidence>
<evidence type="ECO:0000256" key="9">
    <source>
        <dbReference type="RuleBase" id="RU364020"/>
    </source>
</evidence>
<gene>
    <name evidence="10" type="ORF">GHT06_020971</name>
</gene>
<dbReference type="GO" id="GO:0000139">
    <property type="term" value="C:Golgi membrane"/>
    <property type="evidence" value="ECO:0007669"/>
    <property type="project" value="UniProtKB-SubCell"/>
</dbReference>
<keyword evidence="3 9" id="KW-0808">Transferase</keyword>
<evidence type="ECO:0000256" key="5">
    <source>
        <dbReference type="ARBA" id="ARBA00022989"/>
    </source>
</evidence>
<dbReference type="PANTHER" id="PTHR12137">
    <property type="entry name" value="CARBOHYDRATE SULFOTRANSFERASE"/>
    <property type="match status" value="1"/>
</dbReference>
<dbReference type="EC" id="2.8.2.-" evidence="9"/>
<accession>A0AAD5PS49</accession>
<dbReference type="Pfam" id="PF03567">
    <property type="entry name" value="Sulfotransfer_2"/>
    <property type="match status" value="1"/>
</dbReference>
<keyword evidence="9" id="KW-0119">Carbohydrate metabolism</keyword>
<evidence type="ECO:0000313" key="11">
    <source>
        <dbReference type="Proteomes" id="UP000820818"/>
    </source>
</evidence>
<keyword evidence="6 9" id="KW-0333">Golgi apparatus</keyword>
<evidence type="ECO:0000256" key="8">
    <source>
        <dbReference type="ARBA" id="ARBA00023180"/>
    </source>
</evidence>
<evidence type="ECO:0000313" key="10">
    <source>
        <dbReference type="EMBL" id="KAI9553080.1"/>
    </source>
</evidence>
<comment type="subcellular location">
    <subcellularLocation>
        <location evidence="1 9">Golgi apparatus membrane</location>
        <topology evidence="1 9">Single-pass type II membrane protein</topology>
    </subcellularLocation>
</comment>
<proteinExistence type="inferred from homology"/>
<dbReference type="AlphaFoldDB" id="A0AAD5PS49"/>
<reference evidence="10 11" key="1">
    <citation type="submission" date="2022-05" db="EMBL/GenBank/DDBJ databases">
        <title>A multi-omics perspective on studying reproductive biology in Daphnia sinensis.</title>
        <authorList>
            <person name="Jia J."/>
        </authorList>
    </citation>
    <scope>NUCLEOTIDE SEQUENCE [LARGE SCALE GENOMIC DNA]</scope>
    <source>
        <strain evidence="10 11">WSL</strain>
    </source>
</reference>
<keyword evidence="9" id="KW-0735">Signal-anchor</keyword>
<evidence type="ECO:0000256" key="1">
    <source>
        <dbReference type="ARBA" id="ARBA00004323"/>
    </source>
</evidence>
<comment type="similarity">
    <text evidence="2 9">Belongs to the sulfotransferase 2 family.</text>
</comment>
<dbReference type="GO" id="GO:0008146">
    <property type="term" value="F:sulfotransferase activity"/>
    <property type="evidence" value="ECO:0007669"/>
    <property type="project" value="InterPro"/>
</dbReference>
<organism evidence="10 11">
    <name type="scientific">Daphnia sinensis</name>
    <dbReference type="NCBI Taxonomy" id="1820382"/>
    <lineage>
        <taxon>Eukaryota</taxon>
        <taxon>Metazoa</taxon>
        <taxon>Ecdysozoa</taxon>
        <taxon>Arthropoda</taxon>
        <taxon>Crustacea</taxon>
        <taxon>Branchiopoda</taxon>
        <taxon>Diplostraca</taxon>
        <taxon>Cladocera</taxon>
        <taxon>Anomopoda</taxon>
        <taxon>Daphniidae</taxon>
        <taxon>Daphnia</taxon>
        <taxon>Daphnia similis group</taxon>
    </lineage>
</organism>
<keyword evidence="4" id="KW-0812">Transmembrane</keyword>
<sequence length="319" mass="37071">MLGLNRNLCTRQSFLTIVACTVFLIGLSNHRNSKDLPKNLPTVSMMEKIQLERKNLLKQKCRELKLQLNTNPLPARFKIEDRHQVMYCDVPKAATTNLKGLMLVLSGIVNMTDLPSLPRVKVHEKNEMRKLVVYGQAGILKERVGNYTKLMFVRHPYERLVSAYESKFGSTIINNRYQRRIGAKIIRKYRKNPTPIALEKCDDVTFPEFVNYVIDEWKLNKKLVDVHWLPAIDLCLPCSIEYDFIGKVETLEQDVSFLLEKLNETDLIPSFQAKQKAPQTTQSVWRQKMKQLSKQQIKDLTRIYAADFQIFGYPLDYSV</sequence>
<protein>
    <recommendedName>
        <fullName evidence="9">Carbohydrate sulfotransferase</fullName>
        <ecNumber evidence="9">2.8.2.-</ecNumber>
    </recommendedName>
</protein>
<comment type="caution">
    <text evidence="10">The sequence shown here is derived from an EMBL/GenBank/DDBJ whole genome shotgun (WGS) entry which is preliminary data.</text>
</comment>